<dbReference type="Proteomes" id="UP001210231">
    <property type="component" value="Unassembled WGS sequence"/>
</dbReference>
<evidence type="ECO:0000313" key="2">
    <source>
        <dbReference type="Proteomes" id="UP001210231"/>
    </source>
</evidence>
<organism evidence="1 2">
    <name type="scientific">Polluticaenibacter yanchengensis</name>
    <dbReference type="NCBI Taxonomy" id="3014562"/>
    <lineage>
        <taxon>Bacteria</taxon>
        <taxon>Pseudomonadati</taxon>
        <taxon>Bacteroidota</taxon>
        <taxon>Chitinophagia</taxon>
        <taxon>Chitinophagales</taxon>
        <taxon>Chitinophagaceae</taxon>
        <taxon>Polluticaenibacter</taxon>
    </lineage>
</organism>
<keyword evidence="2" id="KW-1185">Reference proteome</keyword>
<protein>
    <submittedName>
        <fullName evidence="1">Uncharacterized protein</fullName>
    </submittedName>
</protein>
<reference evidence="1 2" key="1">
    <citation type="submission" date="2022-12" db="EMBL/GenBank/DDBJ databases">
        <title>Chitinophagaceae gen. sp. nov., a new member of the family Chitinophagaceae, isolated from soil in a chemical factory.</title>
        <authorList>
            <person name="Ke Z."/>
        </authorList>
    </citation>
    <scope>NUCLEOTIDE SEQUENCE [LARGE SCALE GENOMIC DNA]</scope>
    <source>
        <strain evidence="1 2">LY-5</strain>
    </source>
</reference>
<sequence length="609" mass="68477">DMSGAYKNIGAIYKGVNFVNGKIDNASPLQNVVHSGDELYIVNGTATNDCMDFANTHKIWAISDDHLTFTNTASPLPKFVFVDKDGVIYNGNNVTVKIVRSGYRNLLDGSVSSVELMENPIKTDGGITKLVINNSSKVLNAGAIEYKQRWLADNSVVGQYSYVPYYCDSIRVKVCKNGNLEQQMNPYTKGLIGNYRANKKYVYYSERNNETVGDRRSAGLFSDFKLMWNFDDSDSKFKQDLSNAKWVWQTESTKFNKRGFELENINALGIYSSALYGYNKILPVATASNTKYNELWYEGFEDGGFKSQVNHTGNEVCNDVSLDLNIEQSNTSSLVNNVSHTGKSSLMVNAGEVLNVPLKFNTQTPNSAAKFNVDGTKTNRYAPYMEGVGFNSQIDPSSGPLNTLNVVNSGLNYKEIYSAFTIHSNYSNPYCSYTGEHKFYVNIENEDCQEYYFRLKTFHEHLQSNSPGTPEINFKLNASIRNLSNVNESPIELTCGEEFWEPWRTNSREPVTDIEYRYVLNKGMYEIILNFDFKLAYLSHTPPVTMNGTYSFDSDLPLPFYINPALHLSCIASEPLKSLTPGVLLNGILEIPKDKRMVISGWVKEDCGN</sequence>
<proteinExistence type="predicted"/>
<dbReference type="RefSeq" id="WP_407033214.1">
    <property type="nucleotide sequence ID" value="NZ_JAQGEF010000067.1"/>
</dbReference>
<dbReference type="EMBL" id="JAQGEF010000067">
    <property type="protein sequence ID" value="MDA3616886.1"/>
    <property type="molecule type" value="Genomic_DNA"/>
</dbReference>
<accession>A0ABT4UPW6</accession>
<gene>
    <name evidence="1" type="ORF">O3P16_18925</name>
</gene>
<feature type="non-terminal residue" evidence="1">
    <location>
        <position position="1"/>
    </location>
</feature>
<name>A0ABT4UPW6_9BACT</name>
<evidence type="ECO:0000313" key="1">
    <source>
        <dbReference type="EMBL" id="MDA3616886.1"/>
    </source>
</evidence>
<comment type="caution">
    <text evidence="1">The sequence shown here is derived from an EMBL/GenBank/DDBJ whole genome shotgun (WGS) entry which is preliminary data.</text>
</comment>
<feature type="non-terminal residue" evidence="1">
    <location>
        <position position="609"/>
    </location>
</feature>